<gene>
    <name evidence="1" type="ORF">EHS15_17050</name>
</gene>
<dbReference type="Proteomes" id="UP000298058">
    <property type="component" value="Unassembled WGS sequence"/>
</dbReference>
<protein>
    <submittedName>
        <fullName evidence="1">Uncharacterized protein</fullName>
    </submittedName>
</protein>
<organism evidence="1 2">
    <name type="scientific">Leptospira idonii</name>
    <dbReference type="NCBI Taxonomy" id="1193500"/>
    <lineage>
        <taxon>Bacteria</taxon>
        <taxon>Pseudomonadati</taxon>
        <taxon>Spirochaetota</taxon>
        <taxon>Spirochaetia</taxon>
        <taxon>Leptospirales</taxon>
        <taxon>Leptospiraceae</taxon>
        <taxon>Leptospira</taxon>
    </lineage>
</organism>
<accession>A0A4R9LY96</accession>
<evidence type="ECO:0000313" key="1">
    <source>
        <dbReference type="EMBL" id="TGN17496.1"/>
    </source>
</evidence>
<comment type="caution">
    <text evidence="1">The sequence shown here is derived from an EMBL/GenBank/DDBJ whole genome shotgun (WGS) entry which is preliminary data.</text>
</comment>
<sequence length="69" mass="7934">MIVEVPRVRRTWRETCVCKTSDKAEFGEAQARVAKQSRSAATIFSYLLCAPRMSNRAKPRKAEPVREHQ</sequence>
<reference evidence="1" key="1">
    <citation type="journal article" date="2019" name="PLoS Negl. Trop. Dis.">
        <title>Revisiting the worldwide diversity of Leptospira species in the environment.</title>
        <authorList>
            <person name="Vincent A.T."/>
            <person name="Schiettekatte O."/>
            <person name="Bourhy P."/>
            <person name="Veyrier F.J."/>
            <person name="Picardeau M."/>
        </authorList>
    </citation>
    <scope>NUCLEOTIDE SEQUENCE [LARGE SCALE GENOMIC DNA]</scope>
    <source>
        <strain evidence="1">201300427</strain>
    </source>
</reference>
<evidence type="ECO:0000313" key="2">
    <source>
        <dbReference type="Proteomes" id="UP000298058"/>
    </source>
</evidence>
<proteinExistence type="predicted"/>
<dbReference type="AlphaFoldDB" id="A0A4R9LY96"/>
<dbReference type="EMBL" id="RQHW01000070">
    <property type="protein sequence ID" value="TGN17496.1"/>
    <property type="molecule type" value="Genomic_DNA"/>
</dbReference>
<name>A0A4R9LY96_9LEPT</name>
<keyword evidence="2" id="KW-1185">Reference proteome</keyword>